<organism evidence="1 2">
    <name type="scientific">Melastoma candidum</name>
    <dbReference type="NCBI Taxonomy" id="119954"/>
    <lineage>
        <taxon>Eukaryota</taxon>
        <taxon>Viridiplantae</taxon>
        <taxon>Streptophyta</taxon>
        <taxon>Embryophyta</taxon>
        <taxon>Tracheophyta</taxon>
        <taxon>Spermatophyta</taxon>
        <taxon>Magnoliopsida</taxon>
        <taxon>eudicotyledons</taxon>
        <taxon>Gunneridae</taxon>
        <taxon>Pentapetalae</taxon>
        <taxon>rosids</taxon>
        <taxon>malvids</taxon>
        <taxon>Myrtales</taxon>
        <taxon>Melastomataceae</taxon>
        <taxon>Melastomatoideae</taxon>
        <taxon>Melastomateae</taxon>
        <taxon>Melastoma</taxon>
    </lineage>
</organism>
<comment type="caution">
    <text evidence="1">The sequence shown here is derived from an EMBL/GenBank/DDBJ whole genome shotgun (WGS) entry which is preliminary data.</text>
</comment>
<accession>A0ACB9NXK4</accession>
<name>A0ACB9NXK4_9MYRT</name>
<keyword evidence="2" id="KW-1185">Reference proteome</keyword>
<evidence type="ECO:0000313" key="2">
    <source>
        <dbReference type="Proteomes" id="UP001057402"/>
    </source>
</evidence>
<dbReference type="EMBL" id="CM042886">
    <property type="protein sequence ID" value="KAI4340164.1"/>
    <property type="molecule type" value="Genomic_DNA"/>
</dbReference>
<dbReference type="Proteomes" id="UP001057402">
    <property type="component" value="Chromosome 7"/>
</dbReference>
<sequence length="582" mass="62796">MELPRPHPVSGEAAGGGRKATHDFLSLCANSSSSSSTLHQDPLPRPQPAPPPSPAAASPPENSLETRDFLGRTVAPPMDRPHPPLAGPLQTLPLPASVEHSLPGGIGTYSISHISYFNRKLPGPKPETAAGMRPFTVIRAGTMDRTDENSNSSSYANNGFTLWEESAGKKGKARKENVRAATTAHRESGVQLGRSTVSDKPAQSISNNDQCRSPFSSFSSSQPSGQKNKGFVDAMKNSTKDSSNQEDEFDDEEMEFVVKKESSPIPRAELRVKIDGKCSEQKANTPRSKHSATEQRRRSKINDRFQMLRALIPRSDQKRDRASFLMEVIEYIQMLQEKVTKYEGSYPGWTCEPVKPMPLRNGHKPGNNCLDRFRPTNNGSKATTVLAAEADEDNDTLMSGIPRSAHEPSETDVSSESASKAAPPHPLAVGRNVFPFPISIHPDLSAIPKDGCQAGHVLHGMAAGLGRIPRTGVSIAALDNKLKGEGSAVEGGSTSFSDAYSHGLLKVLTQVLQNSGVDLSQSSISVQIELSKRGNLGIAATSPFPKEDVDAASKMKRVSRTQVGTEDPERAAKKLKSWESRT</sequence>
<reference evidence="2" key="1">
    <citation type="journal article" date="2023" name="Front. Plant Sci.">
        <title>Chromosomal-level genome assembly of Melastoma candidum provides insights into trichome evolution.</title>
        <authorList>
            <person name="Zhong Y."/>
            <person name="Wu W."/>
            <person name="Sun C."/>
            <person name="Zou P."/>
            <person name="Liu Y."/>
            <person name="Dai S."/>
            <person name="Zhou R."/>
        </authorList>
    </citation>
    <scope>NUCLEOTIDE SEQUENCE [LARGE SCALE GENOMIC DNA]</scope>
</reference>
<evidence type="ECO:0000313" key="1">
    <source>
        <dbReference type="EMBL" id="KAI4340164.1"/>
    </source>
</evidence>
<protein>
    <submittedName>
        <fullName evidence="1">Uncharacterized protein</fullName>
    </submittedName>
</protein>
<gene>
    <name evidence="1" type="ORF">MLD38_025027</name>
</gene>
<proteinExistence type="predicted"/>